<keyword evidence="3" id="KW-0645">Protease</keyword>
<dbReference type="InterPro" id="IPR051487">
    <property type="entry name" value="Ser/Thr_Proteases_Immune/Dev"/>
</dbReference>
<dbReference type="Gene3D" id="2.40.10.10">
    <property type="entry name" value="Trypsin-like serine proteases"/>
    <property type="match status" value="2"/>
</dbReference>
<accession>A0AAV2QHX4</accession>
<evidence type="ECO:0000313" key="6">
    <source>
        <dbReference type="EMBL" id="CAL4081618.1"/>
    </source>
</evidence>
<feature type="signal peptide" evidence="4">
    <location>
        <begin position="1"/>
        <end position="17"/>
    </location>
</feature>
<dbReference type="Pfam" id="PF00089">
    <property type="entry name" value="Trypsin"/>
    <property type="match status" value="1"/>
</dbReference>
<comment type="caution">
    <text evidence="6">The sequence shown here is derived from an EMBL/GenBank/DDBJ whole genome shotgun (WGS) entry which is preliminary data.</text>
</comment>
<feature type="domain" description="Peptidase S1" evidence="5">
    <location>
        <begin position="141"/>
        <end position="381"/>
    </location>
</feature>
<dbReference type="InterPro" id="IPR018114">
    <property type="entry name" value="TRYPSIN_HIS"/>
</dbReference>
<reference evidence="6 7" key="1">
    <citation type="submission" date="2024-05" db="EMBL/GenBank/DDBJ databases">
        <authorList>
            <person name="Wallberg A."/>
        </authorList>
    </citation>
    <scope>NUCLEOTIDE SEQUENCE [LARGE SCALE GENOMIC DNA]</scope>
</reference>
<dbReference type="GO" id="GO:0004252">
    <property type="term" value="F:serine-type endopeptidase activity"/>
    <property type="evidence" value="ECO:0007669"/>
    <property type="project" value="InterPro"/>
</dbReference>
<dbReference type="InterPro" id="IPR001254">
    <property type="entry name" value="Trypsin_dom"/>
</dbReference>
<keyword evidence="1" id="KW-1015">Disulfide bond</keyword>
<proteinExistence type="inferred from homology"/>
<dbReference type="PRINTS" id="PR00722">
    <property type="entry name" value="CHYMOTRYPSIN"/>
</dbReference>
<dbReference type="FunFam" id="2.40.10.10:FF:000068">
    <property type="entry name" value="transmembrane protease serine 2"/>
    <property type="match status" value="1"/>
</dbReference>
<dbReference type="PROSITE" id="PS00134">
    <property type="entry name" value="TRYPSIN_HIS"/>
    <property type="match status" value="1"/>
</dbReference>
<dbReference type="PANTHER" id="PTHR24256">
    <property type="entry name" value="TRYPTASE-RELATED"/>
    <property type="match status" value="1"/>
</dbReference>
<keyword evidence="3" id="KW-0720">Serine protease</keyword>
<sequence>MAALLLFLLSVCPQMNSVRRPCCNDCTDMVSPLPCHIGCIGMASPHSSFLCVLVCNKCSDILSSGCKDNICPVSCYYTTKRCILPGALCNKNSRKRFCEFDDLKKLQNQCGSYEAIEHIPRFQDRIRVSTKPNQFISPLFELGGPAALHTSSTDMRSSTAKCGAILISDRYLLTAAHCMASKEHRLTGISLGRDNLDENTSNGIDNYVIQETHIHPNYNRSSGTNYNDIAILKTNRKVIYSKKIWPYCLPDKNQVLDDFLPVVIAGWGHVNQTHTTSSIKTAFVRLVESSRCESLFHAQGIDHIIKFQYPNGLANKILCAGRNGVDACEGDSGGPMSHKDRNGIQTAIGIVSNGIANCPEFPTIPGFYTNISNFIDWIYDT</sequence>
<evidence type="ECO:0000313" key="7">
    <source>
        <dbReference type="Proteomes" id="UP001497623"/>
    </source>
</evidence>
<dbReference type="AlphaFoldDB" id="A0AAV2QHX4"/>
<dbReference type="CDD" id="cd00190">
    <property type="entry name" value="Tryp_SPc"/>
    <property type="match status" value="1"/>
</dbReference>
<dbReference type="SMART" id="SM00020">
    <property type="entry name" value="Tryp_SPc"/>
    <property type="match status" value="1"/>
</dbReference>
<evidence type="ECO:0000256" key="1">
    <source>
        <dbReference type="ARBA" id="ARBA00023157"/>
    </source>
</evidence>
<dbReference type="PROSITE" id="PS50240">
    <property type="entry name" value="TRYPSIN_DOM"/>
    <property type="match status" value="1"/>
</dbReference>
<keyword evidence="3" id="KW-0378">Hydrolase</keyword>
<dbReference type="EMBL" id="CAXKWB010006141">
    <property type="protein sequence ID" value="CAL4081618.1"/>
    <property type="molecule type" value="Genomic_DNA"/>
</dbReference>
<dbReference type="InterPro" id="IPR009003">
    <property type="entry name" value="Peptidase_S1_PA"/>
</dbReference>
<evidence type="ECO:0000256" key="2">
    <source>
        <dbReference type="ARBA" id="ARBA00024195"/>
    </source>
</evidence>
<keyword evidence="4" id="KW-0732">Signal</keyword>
<protein>
    <recommendedName>
        <fullName evidence="5">Peptidase S1 domain-containing protein</fullName>
    </recommendedName>
</protein>
<organism evidence="6 7">
    <name type="scientific">Meganyctiphanes norvegica</name>
    <name type="common">Northern krill</name>
    <name type="synonym">Thysanopoda norvegica</name>
    <dbReference type="NCBI Taxonomy" id="48144"/>
    <lineage>
        <taxon>Eukaryota</taxon>
        <taxon>Metazoa</taxon>
        <taxon>Ecdysozoa</taxon>
        <taxon>Arthropoda</taxon>
        <taxon>Crustacea</taxon>
        <taxon>Multicrustacea</taxon>
        <taxon>Malacostraca</taxon>
        <taxon>Eumalacostraca</taxon>
        <taxon>Eucarida</taxon>
        <taxon>Euphausiacea</taxon>
        <taxon>Euphausiidae</taxon>
        <taxon>Meganyctiphanes</taxon>
    </lineage>
</organism>
<keyword evidence="7" id="KW-1185">Reference proteome</keyword>
<dbReference type="SUPFAM" id="SSF50494">
    <property type="entry name" value="Trypsin-like serine proteases"/>
    <property type="match status" value="1"/>
</dbReference>
<dbReference type="PROSITE" id="PS00135">
    <property type="entry name" value="TRYPSIN_SER"/>
    <property type="match status" value="1"/>
</dbReference>
<dbReference type="Proteomes" id="UP001497623">
    <property type="component" value="Unassembled WGS sequence"/>
</dbReference>
<comment type="similarity">
    <text evidence="2">Belongs to the peptidase S1 family. CLIP subfamily.</text>
</comment>
<feature type="non-terminal residue" evidence="6">
    <location>
        <position position="381"/>
    </location>
</feature>
<evidence type="ECO:0000259" key="5">
    <source>
        <dbReference type="PROSITE" id="PS50240"/>
    </source>
</evidence>
<dbReference type="InterPro" id="IPR001314">
    <property type="entry name" value="Peptidase_S1A"/>
</dbReference>
<dbReference type="InterPro" id="IPR033116">
    <property type="entry name" value="TRYPSIN_SER"/>
</dbReference>
<feature type="chain" id="PRO_5043348771" description="Peptidase S1 domain-containing protein" evidence="4">
    <location>
        <begin position="18"/>
        <end position="381"/>
    </location>
</feature>
<name>A0AAV2QHX4_MEGNR</name>
<dbReference type="InterPro" id="IPR043504">
    <property type="entry name" value="Peptidase_S1_PA_chymotrypsin"/>
</dbReference>
<evidence type="ECO:0000256" key="3">
    <source>
        <dbReference type="RuleBase" id="RU363034"/>
    </source>
</evidence>
<gene>
    <name evidence="6" type="ORF">MNOR_LOCUS11593</name>
</gene>
<evidence type="ECO:0000256" key="4">
    <source>
        <dbReference type="SAM" id="SignalP"/>
    </source>
</evidence>
<dbReference type="GO" id="GO:0006508">
    <property type="term" value="P:proteolysis"/>
    <property type="evidence" value="ECO:0007669"/>
    <property type="project" value="UniProtKB-KW"/>
</dbReference>